<dbReference type="SUPFAM" id="SSF50249">
    <property type="entry name" value="Nucleic acid-binding proteins"/>
    <property type="match status" value="1"/>
</dbReference>
<dbReference type="InterPro" id="IPR012340">
    <property type="entry name" value="NA-bd_OB-fold"/>
</dbReference>
<comment type="caution">
    <text evidence="3">The sequence shown here is derived from an EMBL/GenBank/DDBJ whole genome shotgun (WGS) entry which is preliminary data.</text>
</comment>
<protein>
    <submittedName>
        <fullName evidence="3">S1 RNA-binding domain-containing protein</fullName>
    </submittedName>
</protein>
<reference evidence="3 4" key="1">
    <citation type="submission" date="2024-01" db="EMBL/GenBank/DDBJ databases">
        <title>Complete genome sequence of Citroniella saccharovorans strain M6.X9, isolated from human fecal sample.</title>
        <authorList>
            <person name="Cheng G."/>
            <person name="Westerholm M."/>
            <person name="Schnurer A."/>
        </authorList>
    </citation>
    <scope>NUCLEOTIDE SEQUENCE [LARGE SCALE GENOMIC DNA]</scope>
    <source>
        <strain evidence="3 4">DSM 29873</strain>
    </source>
</reference>
<evidence type="ECO:0000313" key="4">
    <source>
        <dbReference type="Proteomes" id="UP001357733"/>
    </source>
</evidence>
<dbReference type="GO" id="GO:0003735">
    <property type="term" value="F:structural constituent of ribosome"/>
    <property type="evidence" value="ECO:0007669"/>
    <property type="project" value="TreeGrafter"/>
</dbReference>
<keyword evidence="4" id="KW-1185">Reference proteome</keyword>
<dbReference type="EMBL" id="JAYKOT010000003">
    <property type="protein sequence ID" value="MEB3429054.1"/>
    <property type="molecule type" value="Genomic_DNA"/>
</dbReference>
<proteinExistence type="predicted"/>
<feature type="region of interest" description="Disordered" evidence="1">
    <location>
        <begin position="116"/>
        <end position="142"/>
    </location>
</feature>
<dbReference type="Gene3D" id="2.40.50.140">
    <property type="entry name" value="Nucleic acid-binding proteins"/>
    <property type="match status" value="1"/>
</dbReference>
<dbReference type="GO" id="GO:0003729">
    <property type="term" value="F:mRNA binding"/>
    <property type="evidence" value="ECO:0007669"/>
    <property type="project" value="TreeGrafter"/>
</dbReference>
<feature type="domain" description="S1 motif" evidence="2">
    <location>
        <begin position="6"/>
        <end position="73"/>
    </location>
</feature>
<organism evidence="3 4">
    <name type="scientific">Citroniella saccharovorans</name>
    <dbReference type="NCBI Taxonomy" id="2053367"/>
    <lineage>
        <taxon>Bacteria</taxon>
        <taxon>Bacillati</taxon>
        <taxon>Bacillota</taxon>
        <taxon>Tissierellia</taxon>
        <taxon>Tissierellales</taxon>
        <taxon>Peptoniphilaceae</taxon>
        <taxon>Citroniella</taxon>
    </lineage>
</organism>
<dbReference type="Pfam" id="PF00575">
    <property type="entry name" value="S1"/>
    <property type="match status" value="1"/>
</dbReference>
<evidence type="ECO:0000256" key="1">
    <source>
        <dbReference type="SAM" id="MobiDB-lite"/>
    </source>
</evidence>
<name>A0AAW9MTX0_9FIRM</name>
<accession>A0AAW9MTX0</accession>
<dbReference type="PANTHER" id="PTHR10724">
    <property type="entry name" value="30S RIBOSOMAL PROTEIN S1"/>
    <property type="match status" value="1"/>
</dbReference>
<evidence type="ECO:0000313" key="3">
    <source>
        <dbReference type="EMBL" id="MEB3429054.1"/>
    </source>
</evidence>
<dbReference type="InterPro" id="IPR003029">
    <property type="entry name" value="S1_domain"/>
</dbReference>
<feature type="compositionally biased region" description="Basic residues" evidence="1">
    <location>
        <begin position="124"/>
        <end position="135"/>
    </location>
</feature>
<dbReference type="InterPro" id="IPR050437">
    <property type="entry name" value="Ribos_protein_bS1-like"/>
</dbReference>
<dbReference type="GO" id="GO:0006412">
    <property type="term" value="P:translation"/>
    <property type="evidence" value="ECO:0007669"/>
    <property type="project" value="TreeGrafter"/>
</dbReference>
<dbReference type="PROSITE" id="PS50126">
    <property type="entry name" value="S1"/>
    <property type="match status" value="1"/>
</dbReference>
<dbReference type="RefSeq" id="WP_324619183.1">
    <property type="nucleotide sequence ID" value="NZ_JAYKOT010000003.1"/>
</dbReference>
<gene>
    <name evidence="3" type="ORF">VLK81_03285</name>
</gene>
<sequence>MSIEVGDVLEGKVSGITKFGAFIDFEGGASALLHISEISNDYVKNVEDYLSVGDSLKVKVLSTDNGKISVSKRALEIVEKKPKNLPEEFVSKRETEELDMSFEDMMSRFLKDSNEKITDINSRNGKRRAGQKNKNRSYNSNY</sequence>
<evidence type="ECO:0000259" key="2">
    <source>
        <dbReference type="PROSITE" id="PS50126"/>
    </source>
</evidence>
<dbReference type="SMART" id="SM00316">
    <property type="entry name" value="S1"/>
    <property type="match status" value="1"/>
</dbReference>
<dbReference type="AlphaFoldDB" id="A0AAW9MTX0"/>
<dbReference type="Proteomes" id="UP001357733">
    <property type="component" value="Unassembled WGS sequence"/>
</dbReference>